<dbReference type="Proteomes" id="UP001549921">
    <property type="component" value="Unassembled WGS sequence"/>
</dbReference>
<evidence type="ECO:0000256" key="1">
    <source>
        <dbReference type="ARBA" id="ARBA00004123"/>
    </source>
</evidence>
<reference evidence="4 5" key="1">
    <citation type="submission" date="2024-06" db="EMBL/GenBank/DDBJ databases">
        <title>A chromosome-level genome assembly of beet webworm, Loxostege sticticalis.</title>
        <authorList>
            <person name="Zhang Y."/>
        </authorList>
    </citation>
    <scope>NUCLEOTIDE SEQUENCE [LARGE SCALE GENOMIC DNA]</scope>
    <source>
        <strain evidence="4">AQ028</strain>
        <tissue evidence="4">Male pupae</tissue>
    </source>
</reference>
<keyword evidence="2" id="KW-0238">DNA-binding</keyword>
<dbReference type="InterPro" id="IPR036397">
    <property type="entry name" value="RNaseH_sf"/>
</dbReference>
<sequence>MVRHYKKKTEKTYTEAELQQALKDVKNKNMTSYQAAEIYGIPRSTIISRVYNTDMSDKVGRPIVFGQETEKRMADSLHIMEKHGFPQTRKEVAVLVSQFVRRNGINTPFKNDMPGKDWLQAFQQRNGLSIKKPQSVEIARRKACDPYIVYGYFDLLENVLTQLGLKDKPTQIYNLDETSICNDPVKGKVIGKKGFRCTRTTSGPGRNNTTVLLATNACGEKVPPLIIFQGKNLWTEWMPVLLIYDGHSTHVDLNVIEYAASEGITILKLPPHSSDVLQPLDCSAMKPLKDRWEDEVIKWQRLHIGAKLPKSEFARILTRIWDELDPLILQNGFRKTGIHPLNRSAIKEEIFNPLTLQKWKNSQSNDIQASPIPAPDTHSCYKCNETQEFKENVMPVVPSSVPSLTKIVLTKINEQLTNGQIMNKIRDEPSSTIFSDITSYEEKRVIVKSRCKMHLSQASQYCQFPKKWTLTN</sequence>
<feature type="DNA-binding region" description="H-T-H motif" evidence="2">
    <location>
        <begin position="32"/>
        <end position="52"/>
    </location>
</feature>
<proteinExistence type="predicted"/>
<dbReference type="Pfam" id="PF03184">
    <property type="entry name" value="DDE_1"/>
    <property type="match status" value="1"/>
</dbReference>
<comment type="subcellular location">
    <subcellularLocation>
        <location evidence="1 2">Nucleus</location>
    </subcellularLocation>
</comment>
<gene>
    <name evidence="4" type="ORF">ABMA28_003176</name>
</gene>
<dbReference type="SUPFAM" id="SSF46689">
    <property type="entry name" value="Homeodomain-like"/>
    <property type="match status" value="1"/>
</dbReference>
<evidence type="ECO:0000256" key="2">
    <source>
        <dbReference type="PROSITE-ProRule" id="PRU00320"/>
    </source>
</evidence>
<evidence type="ECO:0000313" key="5">
    <source>
        <dbReference type="Proteomes" id="UP001549921"/>
    </source>
</evidence>
<dbReference type="InterPro" id="IPR007889">
    <property type="entry name" value="HTH_Psq"/>
</dbReference>
<protein>
    <recommendedName>
        <fullName evidence="3">HTH psq-type domain-containing protein</fullName>
    </recommendedName>
</protein>
<accession>A0ABD0SVE9</accession>
<comment type="caution">
    <text evidence="4">The sequence shown here is derived from an EMBL/GenBank/DDBJ whole genome shotgun (WGS) entry which is preliminary data.</text>
</comment>
<organism evidence="4 5">
    <name type="scientific">Loxostege sticticalis</name>
    <name type="common">Beet webworm moth</name>
    <dbReference type="NCBI Taxonomy" id="481309"/>
    <lineage>
        <taxon>Eukaryota</taxon>
        <taxon>Metazoa</taxon>
        <taxon>Ecdysozoa</taxon>
        <taxon>Arthropoda</taxon>
        <taxon>Hexapoda</taxon>
        <taxon>Insecta</taxon>
        <taxon>Pterygota</taxon>
        <taxon>Neoptera</taxon>
        <taxon>Endopterygota</taxon>
        <taxon>Lepidoptera</taxon>
        <taxon>Glossata</taxon>
        <taxon>Ditrysia</taxon>
        <taxon>Pyraloidea</taxon>
        <taxon>Crambidae</taxon>
        <taxon>Pyraustinae</taxon>
        <taxon>Loxostege</taxon>
    </lineage>
</organism>
<dbReference type="GO" id="GO:0005634">
    <property type="term" value="C:nucleus"/>
    <property type="evidence" value="ECO:0007669"/>
    <property type="project" value="UniProtKB-SubCell"/>
</dbReference>
<dbReference type="AlphaFoldDB" id="A0ABD0SVE9"/>
<dbReference type="Pfam" id="PF05225">
    <property type="entry name" value="HTH_psq"/>
    <property type="match status" value="1"/>
</dbReference>
<evidence type="ECO:0000259" key="3">
    <source>
        <dbReference type="PROSITE" id="PS50960"/>
    </source>
</evidence>
<dbReference type="PROSITE" id="PS50960">
    <property type="entry name" value="HTH_PSQ"/>
    <property type="match status" value="1"/>
</dbReference>
<dbReference type="GO" id="GO:0003677">
    <property type="term" value="F:DNA binding"/>
    <property type="evidence" value="ECO:0007669"/>
    <property type="project" value="UniProtKB-UniRule"/>
</dbReference>
<dbReference type="PANTHER" id="PTHR19303:SF74">
    <property type="entry name" value="POGO TRANSPOSABLE ELEMENT WITH KRAB DOMAIN"/>
    <property type="match status" value="1"/>
</dbReference>
<dbReference type="InterPro" id="IPR004875">
    <property type="entry name" value="DDE_SF_endonuclease_dom"/>
</dbReference>
<dbReference type="PANTHER" id="PTHR19303">
    <property type="entry name" value="TRANSPOSON"/>
    <property type="match status" value="1"/>
</dbReference>
<dbReference type="InterPro" id="IPR009057">
    <property type="entry name" value="Homeodomain-like_sf"/>
</dbReference>
<dbReference type="Gene3D" id="1.10.10.60">
    <property type="entry name" value="Homeodomain-like"/>
    <property type="match status" value="1"/>
</dbReference>
<dbReference type="EMBL" id="JBEDNZ010000014">
    <property type="protein sequence ID" value="KAL0829670.1"/>
    <property type="molecule type" value="Genomic_DNA"/>
</dbReference>
<name>A0ABD0SVE9_LOXSC</name>
<dbReference type="Gene3D" id="3.30.420.10">
    <property type="entry name" value="Ribonuclease H-like superfamily/Ribonuclease H"/>
    <property type="match status" value="1"/>
</dbReference>
<evidence type="ECO:0000313" key="4">
    <source>
        <dbReference type="EMBL" id="KAL0829670.1"/>
    </source>
</evidence>
<keyword evidence="2" id="KW-0539">Nucleus</keyword>
<dbReference type="InterPro" id="IPR050863">
    <property type="entry name" value="CenT-Element_Derived"/>
</dbReference>
<feature type="domain" description="HTH psq-type" evidence="3">
    <location>
        <begin position="1"/>
        <end position="56"/>
    </location>
</feature>